<evidence type="ECO:0000256" key="1">
    <source>
        <dbReference type="ARBA" id="ARBA00001561"/>
    </source>
</evidence>
<dbReference type="GO" id="GO:0008745">
    <property type="term" value="F:N-acetylmuramoyl-L-alanine amidase activity"/>
    <property type="evidence" value="ECO:0007669"/>
    <property type="project" value="UniProtKB-EC"/>
</dbReference>
<name>A0A844YDV3_9SPHN</name>
<evidence type="ECO:0000256" key="2">
    <source>
        <dbReference type="ARBA" id="ARBA00011901"/>
    </source>
</evidence>
<dbReference type="Gene3D" id="3.40.630.40">
    <property type="entry name" value="Zn-dependent exopeptidases"/>
    <property type="match status" value="1"/>
</dbReference>
<dbReference type="GO" id="GO:0009253">
    <property type="term" value="P:peptidoglycan catabolic process"/>
    <property type="evidence" value="ECO:0007669"/>
    <property type="project" value="InterPro"/>
</dbReference>
<dbReference type="EMBL" id="WTYN01000001">
    <property type="protein sequence ID" value="MXO61803.1"/>
    <property type="molecule type" value="Genomic_DNA"/>
</dbReference>
<gene>
    <name evidence="5" type="ORF">GRI48_02145</name>
</gene>
<sequence>MKLRIQLGLVIALIAAALLGLVVTGTRITVPIFGRDYVLRFAIEEAKAPAELPRVSGPAGDAYPLVVLDPGHGGFDYGATGDGYLEKDLVLGLANALRQRLLEAGDVRVAMIRDDDSFVPLERRPQIARELSADLYISIHADSAGEQSDVSGASIYTLSSSASSAAAARFAARENASGAVNGVDLGGRSAAVNDILVDLSRRRTQEESVAFAQLIERSGRGQIEFHPQVQRSASLIVLRAPDIPSVLFESGFVTNARDAQRLASREGQERFAQAMASAIRTHFSRKLSSNVAGDR</sequence>
<feature type="domain" description="MurNAc-LAA" evidence="4">
    <location>
        <begin position="125"/>
        <end position="280"/>
    </location>
</feature>
<dbReference type="InterPro" id="IPR002508">
    <property type="entry name" value="MurNAc-LAA_cat"/>
</dbReference>
<proteinExistence type="predicted"/>
<dbReference type="OrthoDB" id="9806267at2"/>
<evidence type="ECO:0000259" key="4">
    <source>
        <dbReference type="SMART" id="SM00646"/>
    </source>
</evidence>
<organism evidence="5 6">
    <name type="scientific">Qipengyuania oceanensis</name>
    <dbReference type="NCBI Taxonomy" id="1463597"/>
    <lineage>
        <taxon>Bacteria</taxon>
        <taxon>Pseudomonadati</taxon>
        <taxon>Pseudomonadota</taxon>
        <taxon>Alphaproteobacteria</taxon>
        <taxon>Sphingomonadales</taxon>
        <taxon>Erythrobacteraceae</taxon>
        <taxon>Qipengyuania</taxon>
    </lineage>
</organism>
<dbReference type="SMART" id="SM00646">
    <property type="entry name" value="Ami_3"/>
    <property type="match status" value="1"/>
</dbReference>
<dbReference type="CDD" id="cd02696">
    <property type="entry name" value="MurNAc-LAA"/>
    <property type="match status" value="1"/>
</dbReference>
<dbReference type="GO" id="GO:0030288">
    <property type="term" value="C:outer membrane-bounded periplasmic space"/>
    <property type="evidence" value="ECO:0007669"/>
    <property type="project" value="TreeGrafter"/>
</dbReference>
<dbReference type="EC" id="3.5.1.28" evidence="2"/>
<evidence type="ECO:0000313" key="6">
    <source>
        <dbReference type="Proteomes" id="UP000445582"/>
    </source>
</evidence>
<evidence type="ECO:0000313" key="5">
    <source>
        <dbReference type="EMBL" id="MXO61803.1"/>
    </source>
</evidence>
<dbReference type="RefSeq" id="WP_160670745.1">
    <property type="nucleotide sequence ID" value="NZ_WTYN01000001.1"/>
</dbReference>
<comment type="catalytic activity">
    <reaction evidence="1">
        <text>Hydrolyzes the link between N-acetylmuramoyl residues and L-amino acid residues in certain cell-wall glycopeptides.</text>
        <dbReference type="EC" id="3.5.1.28"/>
    </reaction>
</comment>
<reference evidence="5 6" key="1">
    <citation type="submission" date="2019-12" db="EMBL/GenBank/DDBJ databases">
        <title>Genomic-based taxomic classification of the family Erythrobacteraceae.</title>
        <authorList>
            <person name="Xu L."/>
        </authorList>
    </citation>
    <scope>NUCLEOTIDE SEQUENCE [LARGE SCALE GENOMIC DNA]</scope>
    <source>
        <strain evidence="5 6">MCCC 1A09965</strain>
    </source>
</reference>
<keyword evidence="3" id="KW-0378">Hydrolase</keyword>
<dbReference type="InterPro" id="IPR050695">
    <property type="entry name" value="N-acetylmuramoyl_amidase_3"/>
</dbReference>
<keyword evidence="6" id="KW-1185">Reference proteome</keyword>
<protein>
    <recommendedName>
        <fullName evidence="2">N-acetylmuramoyl-L-alanine amidase</fullName>
        <ecNumber evidence="2">3.5.1.28</ecNumber>
    </recommendedName>
</protein>
<dbReference type="PANTHER" id="PTHR30404">
    <property type="entry name" value="N-ACETYLMURAMOYL-L-ALANINE AMIDASE"/>
    <property type="match status" value="1"/>
</dbReference>
<dbReference type="SUPFAM" id="SSF53187">
    <property type="entry name" value="Zn-dependent exopeptidases"/>
    <property type="match status" value="1"/>
</dbReference>
<dbReference type="AlphaFoldDB" id="A0A844YDV3"/>
<evidence type="ECO:0000256" key="3">
    <source>
        <dbReference type="ARBA" id="ARBA00022801"/>
    </source>
</evidence>
<dbReference type="Pfam" id="PF01520">
    <property type="entry name" value="Amidase_3"/>
    <property type="match status" value="1"/>
</dbReference>
<comment type="caution">
    <text evidence="5">The sequence shown here is derived from an EMBL/GenBank/DDBJ whole genome shotgun (WGS) entry which is preliminary data.</text>
</comment>
<dbReference type="Proteomes" id="UP000445582">
    <property type="component" value="Unassembled WGS sequence"/>
</dbReference>
<accession>A0A844YDV3</accession>
<dbReference type="PANTHER" id="PTHR30404:SF0">
    <property type="entry name" value="N-ACETYLMURAMOYL-L-ALANINE AMIDASE AMIC"/>
    <property type="match status" value="1"/>
</dbReference>